<proteinExistence type="predicted"/>
<feature type="domain" description="Dienelactone hydrolase" evidence="4">
    <location>
        <begin position="31"/>
        <end position="258"/>
    </location>
</feature>
<dbReference type="AlphaFoldDB" id="A0A7D5V7U7"/>
<evidence type="ECO:0000313" key="6">
    <source>
        <dbReference type="Proteomes" id="UP000510822"/>
    </source>
</evidence>
<reference evidence="5 6" key="1">
    <citation type="journal article" date="2016" name="Int. J. Syst. Evol. Microbiol.">
        <title>Chitinibacter fontanus sp. nov., isolated from a spring.</title>
        <authorList>
            <person name="Sheu S.Y."/>
            <person name="Li Y.S."/>
            <person name="Young C.C."/>
            <person name="Chen W.M."/>
        </authorList>
    </citation>
    <scope>NUCLEOTIDE SEQUENCE [LARGE SCALE GENOMIC DNA]</scope>
    <source>
        <strain evidence="5 6">STM-7</strain>
    </source>
</reference>
<organism evidence="5 6">
    <name type="scientific">Chitinibacter fontanus</name>
    <dbReference type="NCBI Taxonomy" id="1737446"/>
    <lineage>
        <taxon>Bacteria</taxon>
        <taxon>Pseudomonadati</taxon>
        <taxon>Pseudomonadota</taxon>
        <taxon>Betaproteobacteria</taxon>
        <taxon>Neisseriales</taxon>
        <taxon>Chitinibacteraceae</taxon>
        <taxon>Chitinibacter</taxon>
    </lineage>
</organism>
<evidence type="ECO:0000256" key="1">
    <source>
        <dbReference type="ARBA" id="ARBA00022801"/>
    </source>
</evidence>
<sequence>MKYFGFILCFFAAGSFASPHSVTVGKSRLKAEYFSPVRSNAPAVVLMHGCAGLYDKNQELAIRYARMTSQLQELDFAVLLLNDMPKQKNACAISRMSAQKAEMQRRANNLQRAITWLKQRREVDPNRIAVVGWDSGASATLSILNRKNPGLRSATVFSPNCKLLLGADFRVAAPTLLLAGQQDGLTPFSYCTQLSQVSGQSLFHLVSYPEARHDFDLMLDHLKHEALNLPPNHMALESIADPDAAQDAWRRTYKWLSRWFDPERSMEGIPARHLQ</sequence>
<dbReference type="Gene3D" id="3.40.50.1820">
    <property type="entry name" value="alpha/beta hydrolase"/>
    <property type="match status" value="1"/>
</dbReference>
<gene>
    <name evidence="5" type="ORF">HZU75_01935</name>
</gene>
<dbReference type="PANTHER" id="PTHR22946:SF9">
    <property type="entry name" value="POLYKETIDE TRANSFERASE AF380"/>
    <property type="match status" value="1"/>
</dbReference>
<protein>
    <submittedName>
        <fullName evidence="5">Dienelactone hydrolase family protein</fullName>
    </submittedName>
</protein>
<accession>A0A7D5V7U7</accession>
<evidence type="ECO:0000313" key="5">
    <source>
        <dbReference type="EMBL" id="QLI80396.1"/>
    </source>
</evidence>
<dbReference type="EMBL" id="CP058952">
    <property type="protein sequence ID" value="QLI80396.1"/>
    <property type="molecule type" value="Genomic_DNA"/>
</dbReference>
<dbReference type="InterPro" id="IPR029058">
    <property type="entry name" value="AB_hydrolase_fold"/>
</dbReference>
<keyword evidence="6" id="KW-1185">Reference proteome</keyword>
<evidence type="ECO:0000259" key="4">
    <source>
        <dbReference type="Pfam" id="PF01738"/>
    </source>
</evidence>
<evidence type="ECO:0000256" key="2">
    <source>
        <dbReference type="SAM" id="Coils"/>
    </source>
</evidence>
<name>A0A7D5V7U7_9NEIS</name>
<dbReference type="PANTHER" id="PTHR22946">
    <property type="entry name" value="DIENELACTONE HYDROLASE DOMAIN-CONTAINING PROTEIN-RELATED"/>
    <property type="match status" value="1"/>
</dbReference>
<dbReference type="Proteomes" id="UP000510822">
    <property type="component" value="Chromosome"/>
</dbReference>
<dbReference type="RefSeq" id="WP_180307538.1">
    <property type="nucleotide sequence ID" value="NZ_CP058952.1"/>
</dbReference>
<keyword evidence="3" id="KW-0732">Signal</keyword>
<keyword evidence="1 5" id="KW-0378">Hydrolase</keyword>
<dbReference type="InterPro" id="IPR050261">
    <property type="entry name" value="FrsA_esterase"/>
</dbReference>
<feature type="coiled-coil region" evidence="2">
    <location>
        <begin position="93"/>
        <end position="120"/>
    </location>
</feature>
<feature type="chain" id="PRO_5028999935" evidence="3">
    <location>
        <begin position="18"/>
        <end position="275"/>
    </location>
</feature>
<feature type="signal peptide" evidence="3">
    <location>
        <begin position="1"/>
        <end position="17"/>
    </location>
</feature>
<dbReference type="KEGG" id="cfon:HZU75_01935"/>
<dbReference type="SUPFAM" id="SSF53474">
    <property type="entry name" value="alpha/beta-Hydrolases"/>
    <property type="match status" value="1"/>
</dbReference>
<dbReference type="Pfam" id="PF01738">
    <property type="entry name" value="DLH"/>
    <property type="match status" value="1"/>
</dbReference>
<evidence type="ECO:0000256" key="3">
    <source>
        <dbReference type="SAM" id="SignalP"/>
    </source>
</evidence>
<keyword evidence="2" id="KW-0175">Coiled coil</keyword>
<dbReference type="GO" id="GO:0052689">
    <property type="term" value="F:carboxylic ester hydrolase activity"/>
    <property type="evidence" value="ECO:0007669"/>
    <property type="project" value="UniProtKB-ARBA"/>
</dbReference>
<dbReference type="InterPro" id="IPR002925">
    <property type="entry name" value="Dienelactn_hydro"/>
</dbReference>